<accession>A0ABD1DTI6</accession>
<gene>
    <name evidence="1" type="ORF">pipiens_019538</name>
</gene>
<keyword evidence="2" id="KW-1185">Reference proteome</keyword>
<proteinExistence type="predicted"/>
<dbReference type="AlphaFoldDB" id="A0ABD1DTI6"/>
<evidence type="ECO:0000313" key="1">
    <source>
        <dbReference type="EMBL" id="KAL1403044.1"/>
    </source>
</evidence>
<sequence>SKSLISDSGVIFSPPSILRETLSDSDLLLDGGGGILDAAGGGQNVPAKPAEPVQILDPKWEKYACGKTRDQLFMTQQAHNCLKKTSLQPRSLNFYK</sequence>
<comment type="caution">
    <text evidence="1">The sequence shown here is derived from an EMBL/GenBank/DDBJ whole genome shotgun (WGS) entry which is preliminary data.</text>
</comment>
<protein>
    <submittedName>
        <fullName evidence="1">Uncharacterized protein</fullName>
    </submittedName>
</protein>
<organism evidence="1 2">
    <name type="scientific">Culex pipiens pipiens</name>
    <name type="common">Northern house mosquito</name>
    <dbReference type="NCBI Taxonomy" id="38569"/>
    <lineage>
        <taxon>Eukaryota</taxon>
        <taxon>Metazoa</taxon>
        <taxon>Ecdysozoa</taxon>
        <taxon>Arthropoda</taxon>
        <taxon>Hexapoda</taxon>
        <taxon>Insecta</taxon>
        <taxon>Pterygota</taxon>
        <taxon>Neoptera</taxon>
        <taxon>Endopterygota</taxon>
        <taxon>Diptera</taxon>
        <taxon>Nematocera</taxon>
        <taxon>Culicoidea</taxon>
        <taxon>Culicidae</taxon>
        <taxon>Culicinae</taxon>
        <taxon>Culicini</taxon>
        <taxon>Culex</taxon>
        <taxon>Culex</taxon>
    </lineage>
</organism>
<reference evidence="1 2" key="1">
    <citation type="submission" date="2024-05" db="EMBL/GenBank/DDBJ databases">
        <title>Culex pipiens pipiens assembly and annotation.</title>
        <authorList>
            <person name="Alout H."/>
            <person name="Durand T."/>
        </authorList>
    </citation>
    <scope>NUCLEOTIDE SEQUENCE [LARGE SCALE GENOMIC DNA]</scope>
    <source>
        <strain evidence="1">HA-2024</strain>
        <tissue evidence="1">Whole body</tissue>
    </source>
</reference>
<dbReference type="EMBL" id="JBEHCU010002166">
    <property type="protein sequence ID" value="KAL1403044.1"/>
    <property type="molecule type" value="Genomic_DNA"/>
</dbReference>
<dbReference type="Proteomes" id="UP001562425">
    <property type="component" value="Unassembled WGS sequence"/>
</dbReference>
<name>A0ABD1DTI6_CULPP</name>
<evidence type="ECO:0000313" key="2">
    <source>
        <dbReference type="Proteomes" id="UP001562425"/>
    </source>
</evidence>
<feature type="non-terminal residue" evidence="1">
    <location>
        <position position="1"/>
    </location>
</feature>